<evidence type="ECO:0000256" key="3">
    <source>
        <dbReference type="ARBA" id="ARBA00022801"/>
    </source>
</evidence>
<proteinExistence type="inferred from homology"/>
<dbReference type="CDD" id="cd06135">
    <property type="entry name" value="Orn"/>
    <property type="match status" value="1"/>
</dbReference>
<evidence type="ECO:0000256" key="5">
    <source>
        <dbReference type="ARBA" id="ARBA00057155"/>
    </source>
</evidence>
<reference evidence="8 9" key="1">
    <citation type="submission" date="2019-05" db="EMBL/GenBank/DDBJ databases">
        <title>Nesterenkonia sp. GY239, isolated from the Southern Atlantic Ocean.</title>
        <authorList>
            <person name="Zhang G."/>
        </authorList>
    </citation>
    <scope>NUCLEOTIDE SEQUENCE [LARGE SCALE GENOMIC DNA]</scope>
    <source>
        <strain evidence="8 9">GY239</strain>
    </source>
</reference>
<dbReference type="PANTHER" id="PTHR11046">
    <property type="entry name" value="OLIGORIBONUCLEASE, MITOCHONDRIAL"/>
    <property type="match status" value="1"/>
</dbReference>
<organism evidence="8 9">
    <name type="scientific">Nesterenkonia sphaerica</name>
    <dbReference type="NCBI Taxonomy" id="1804988"/>
    <lineage>
        <taxon>Bacteria</taxon>
        <taxon>Bacillati</taxon>
        <taxon>Actinomycetota</taxon>
        <taxon>Actinomycetes</taxon>
        <taxon>Micrococcales</taxon>
        <taxon>Micrococcaceae</taxon>
        <taxon>Nesterenkonia</taxon>
    </lineage>
</organism>
<evidence type="ECO:0000256" key="1">
    <source>
        <dbReference type="ARBA" id="ARBA00009921"/>
    </source>
</evidence>
<comment type="caution">
    <text evidence="8">The sequence shown here is derived from an EMBL/GenBank/DDBJ whole genome shotgun (WGS) entry which is preliminary data.</text>
</comment>
<keyword evidence="3 8" id="KW-0378">Hydrolase</keyword>
<evidence type="ECO:0000313" key="9">
    <source>
        <dbReference type="Proteomes" id="UP000306544"/>
    </source>
</evidence>
<dbReference type="Gene3D" id="3.30.420.10">
    <property type="entry name" value="Ribonuclease H-like superfamily/Ribonuclease H"/>
    <property type="match status" value="1"/>
</dbReference>
<dbReference type="PANTHER" id="PTHR11046:SF0">
    <property type="entry name" value="OLIGORIBONUCLEASE, MITOCHONDRIAL"/>
    <property type="match status" value="1"/>
</dbReference>
<dbReference type="AlphaFoldDB" id="A0A5R9AL91"/>
<evidence type="ECO:0000313" key="8">
    <source>
        <dbReference type="EMBL" id="TLP79569.1"/>
    </source>
</evidence>
<keyword evidence="4" id="KW-0269">Exonuclease</keyword>
<protein>
    <recommendedName>
        <fullName evidence="6">Oligoribonuclease</fullName>
    </recommendedName>
</protein>
<name>A0A5R9AL91_9MICC</name>
<keyword evidence="2" id="KW-0540">Nuclease</keyword>
<dbReference type="NCBIfam" id="NF003765">
    <property type="entry name" value="PRK05359.1"/>
    <property type="match status" value="1"/>
</dbReference>
<feature type="domain" description="Exonuclease" evidence="7">
    <location>
        <begin position="12"/>
        <end position="186"/>
    </location>
</feature>
<evidence type="ECO:0000256" key="2">
    <source>
        <dbReference type="ARBA" id="ARBA00022722"/>
    </source>
</evidence>
<accession>A0A5R9AL91</accession>
<dbReference type="InterPro" id="IPR036397">
    <property type="entry name" value="RNaseH_sf"/>
</dbReference>
<dbReference type="Pfam" id="PF00929">
    <property type="entry name" value="RNase_T"/>
    <property type="match status" value="1"/>
</dbReference>
<gene>
    <name evidence="8" type="ORF">FEF27_02160</name>
</gene>
<dbReference type="InterPro" id="IPR013520">
    <property type="entry name" value="Ribonucl_H"/>
</dbReference>
<dbReference type="EMBL" id="VAWA01000002">
    <property type="protein sequence ID" value="TLP79569.1"/>
    <property type="molecule type" value="Genomic_DNA"/>
</dbReference>
<dbReference type="FunFam" id="3.30.420.10:FF:000003">
    <property type="entry name" value="Oligoribonuclease"/>
    <property type="match status" value="1"/>
</dbReference>
<evidence type="ECO:0000256" key="4">
    <source>
        <dbReference type="ARBA" id="ARBA00022839"/>
    </source>
</evidence>
<sequence length="186" mass="20554">MTPAGAGDWSGRMVWIDCEMTGLSPEKDVLIEVAALVTDAELEVLGEGVEAVIRPEPEALAGMEKVVRDMHTESGLLAELEDGVAVETAEKRVLEYVQQWVPEAGVAPLAGNSVHADRAFLRLEMPTLTQHLHYRIVDVSTLKELASRWYPEAKASAPKKTGNHRAMGDILDSIAELRHYREQMLR</sequence>
<dbReference type="OrthoDB" id="9801329at2"/>
<dbReference type="Proteomes" id="UP000306544">
    <property type="component" value="Unassembled WGS sequence"/>
</dbReference>
<dbReference type="InterPro" id="IPR022894">
    <property type="entry name" value="Oligoribonuclease"/>
</dbReference>
<dbReference type="GO" id="GO:0003676">
    <property type="term" value="F:nucleic acid binding"/>
    <property type="evidence" value="ECO:0007669"/>
    <property type="project" value="InterPro"/>
</dbReference>
<keyword evidence="9" id="KW-1185">Reference proteome</keyword>
<dbReference type="GO" id="GO:0000175">
    <property type="term" value="F:3'-5'-RNA exonuclease activity"/>
    <property type="evidence" value="ECO:0007669"/>
    <property type="project" value="InterPro"/>
</dbReference>
<dbReference type="SUPFAM" id="SSF53098">
    <property type="entry name" value="Ribonuclease H-like"/>
    <property type="match status" value="1"/>
</dbReference>
<dbReference type="SMART" id="SM00479">
    <property type="entry name" value="EXOIII"/>
    <property type="match status" value="1"/>
</dbReference>
<evidence type="ECO:0000259" key="7">
    <source>
        <dbReference type="SMART" id="SM00479"/>
    </source>
</evidence>
<dbReference type="InterPro" id="IPR012337">
    <property type="entry name" value="RNaseH-like_sf"/>
</dbReference>
<comment type="similarity">
    <text evidence="1">Belongs to the oligoribonuclease family.</text>
</comment>
<comment type="function">
    <text evidence="5">3'-to-5' exoribonuclease specific for small oligoribonucleotides.</text>
</comment>
<evidence type="ECO:0000256" key="6">
    <source>
        <dbReference type="ARBA" id="ARBA00070964"/>
    </source>
</evidence>